<organism evidence="2 3">
    <name type="scientific">Vitis vinifera</name>
    <name type="common">Grape</name>
    <dbReference type="NCBI Taxonomy" id="29760"/>
    <lineage>
        <taxon>Eukaryota</taxon>
        <taxon>Viridiplantae</taxon>
        <taxon>Streptophyta</taxon>
        <taxon>Embryophyta</taxon>
        <taxon>Tracheophyta</taxon>
        <taxon>Spermatophyta</taxon>
        <taxon>Magnoliopsida</taxon>
        <taxon>eudicotyledons</taxon>
        <taxon>Gunneridae</taxon>
        <taxon>Pentapetalae</taxon>
        <taxon>rosids</taxon>
        <taxon>Vitales</taxon>
        <taxon>Vitaceae</taxon>
        <taxon>Viteae</taxon>
        <taxon>Vitis</taxon>
    </lineage>
</organism>
<feature type="compositionally biased region" description="Basic and acidic residues" evidence="1">
    <location>
        <begin position="362"/>
        <end position="385"/>
    </location>
</feature>
<feature type="region of interest" description="Disordered" evidence="1">
    <location>
        <begin position="164"/>
        <end position="190"/>
    </location>
</feature>
<dbReference type="AlphaFoldDB" id="A0A438KB43"/>
<dbReference type="Proteomes" id="UP000288805">
    <property type="component" value="Unassembled WGS sequence"/>
</dbReference>
<comment type="caution">
    <text evidence="2">The sequence shown here is derived from an EMBL/GenBank/DDBJ whole genome shotgun (WGS) entry which is preliminary data.</text>
</comment>
<feature type="region of interest" description="Disordered" evidence="1">
    <location>
        <begin position="359"/>
        <end position="385"/>
    </location>
</feature>
<reference evidence="2 3" key="1">
    <citation type="journal article" date="2018" name="PLoS Genet.">
        <title>Population sequencing reveals clonal diversity and ancestral inbreeding in the grapevine cultivar Chardonnay.</title>
        <authorList>
            <person name="Roach M.J."/>
            <person name="Johnson D.L."/>
            <person name="Bohlmann J."/>
            <person name="van Vuuren H.J."/>
            <person name="Jones S.J."/>
            <person name="Pretorius I.S."/>
            <person name="Schmidt S.A."/>
            <person name="Borneman A.R."/>
        </authorList>
    </citation>
    <scope>NUCLEOTIDE SEQUENCE [LARGE SCALE GENOMIC DNA]</scope>
    <source>
        <strain evidence="3">cv. Chardonnay</strain>
        <tissue evidence="2">Leaf</tissue>
    </source>
</reference>
<dbReference type="EMBL" id="QGNW01000011">
    <property type="protein sequence ID" value="RVX18414.1"/>
    <property type="molecule type" value="Genomic_DNA"/>
</dbReference>
<protein>
    <submittedName>
        <fullName evidence="2">Uncharacterized protein</fullName>
    </submittedName>
</protein>
<evidence type="ECO:0000256" key="1">
    <source>
        <dbReference type="SAM" id="MobiDB-lite"/>
    </source>
</evidence>
<accession>A0A438KB43</accession>
<proteinExistence type="predicted"/>
<evidence type="ECO:0000313" key="2">
    <source>
        <dbReference type="EMBL" id="RVX18414.1"/>
    </source>
</evidence>
<sequence>MVREMKINQLAFSRYSKLTFPLCEGPSSPYGRLTEIVVAERGPWQAVVITCKTCLLQSMIRTTYPDSMWSSGCCGSRPDVMFVSVVCLSLRSPDRRSAPRVLLGNPDEVIRMRMCATRHQEIPRVFCGDFCVCGDCIAVSTLFFQFYTCFISVQARKCLQQGSASSGPSEVVSTEKAEGRASPSQRSNSMRAPFPLRAVQGIPSFTQIPPAFIHPIQSGMAAICLLQLVTELPDSTKGGRRVCGGRGAGRALEHPEGLFSKLLIGASGFGQEGHVVEWVEKASFVRLNKLFEILPREEYEAAKEGSAWGALHSERPPFYKEVQQADAEKRRASLTIGRGKKEGPCGRLRGKTVRVLSSCWRSSKEEKKTSNKGKEVKLPTPPKEL</sequence>
<name>A0A438KB43_VITVI</name>
<evidence type="ECO:0000313" key="3">
    <source>
        <dbReference type="Proteomes" id="UP000288805"/>
    </source>
</evidence>
<gene>
    <name evidence="2" type="ORF">CK203_006402</name>
</gene>